<dbReference type="InterPro" id="IPR045690">
    <property type="entry name" value="DUF6055"/>
</dbReference>
<evidence type="ECO:0000313" key="4">
    <source>
        <dbReference type="Proteomes" id="UP000736672"/>
    </source>
</evidence>
<keyword evidence="2" id="KW-0732">Signal</keyword>
<sequence>MFHLIQLLVLPFFFFSTSNALPKPRHGNGGHRCRPAISSNIFVPTYALSKTQASETTVSSLSLESSTSTASIVSTSSTTVLSLSTEAIISTDSTIFTSLTTALTLSTESAISADSTVFTSSGSSATTSAGKVTQTTSEESTFESTSISLTENTSAPTTTSELSTASTSSLQTVSIESTLISDGIATTSTISSTSAAPTQGGPPAVFTANPNIGPGGDTYKESEHFRIYGTIPGNVNKTLDLLEGEYDCLVNTLGWRSPGLSNYVEGEKGPWCKTNIYSVSDLGSSAGVQRADTKHGFAYLDVVTKWLDSGVTAHEFGHALHFHQRTWVYQSRTGAWWETVANWVAETYQTSDICAPAREKVHRSVASSIIEVKKLIGDSFQVIVDGSSGTGNYYQAWPFLTYLTNNPDEIPGLGRHVVRELMVQYKKDSNETPLHTLARVATTKVGSIVGSYWARMAYVDIGHAPAQKVFQQQRHSINYKNVAVQYDKTYKVLPERQPRYMGCNIIPLTTSGAATVQVDIKLAEKAEFTATFAVRDTSTGSVRYRTLEQGSGSIEVSDGEEISLVVANTPADPILYDGFKLTSDVQKGLDYSFKLSGATA</sequence>
<dbReference type="AlphaFoldDB" id="A0A9P9G7H3"/>
<keyword evidence="4" id="KW-1185">Reference proteome</keyword>
<protein>
    <submittedName>
        <fullName evidence="3">Uncharacterized protein</fullName>
    </submittedName>
</protein>
<comment type="caution">
    <text evidence="3">The sequence shown here is derived from an EMBL/GenBank/DDBJ whole genome shotgun (WGS) entry which is preliminary data.</text>
</comment>
<dbReference type="EMBL" id="JAGTJS010000025">
    <property type="protein sequence ID" value="KAH7234454.1"/>
    <property type="molecule type" value="Genomic_DNA"/>
</dbReference>
<dbReference type="Pfam" id="PF19527">
    <property type="entry name" value="DUF6055"/>
    <property type="match status" value="1"/>
</dbReference>
<feature type="signal peptide" evidence="2">
    <location>
        <begin position="1"/>
        <end position="20"/>
    </location>
</feature>
<organism evidence="3 4">
    <name type="scientific">Fusarium solani</name>
    <name type="common">Filamentous fungus</name>
    <dbReference type="NCBI Taxonomy" id="169388"/>
    <lineage>
        <taxon>Eukaryota</taxon>
        <taxon>Fungi</taxon>
        <taxon>Dikarya</taxon>
        <taxon>Ascomycota</taxon>
        <taxon>Pezizomycotina</taxon>
        <taxon>Sordariomycetes</taxon>
        <taxon>Hypocreomycetidae</taxon>
        <taxon>Hypocreales</taxon>
        <taxon>Nectriaceae</taxon>
        <taxon>Fusarium</taxon>
        <taxon>Fusarium solani species complex</taxon>
    </lineage>
</organism>
<dbReference type="SUPFAM" id="SSF55486">
    <property type="entry name" value="Metalloproteases ('zincins'), catalytic domain"/>
    <property type="match status" value="1"/>
</dbReference>
<proteinExistence type="predicted"/>
<feature type="chain" id="PRO_5040401278" evidence="2">
    <location>
        <begin position="21"/>
        <end position="600"/>
    </location>
</feature>
<evidence type="ECO:0000256" key="2">
    <source>
        <dbReference type="SAM" id="SignalP"/>
    </source>
</evidence>
<evidence type="ECO:0000313" key="3">
    <source>
        <dbReference type="EMBL" id="KAH7234454.1"/>
    </source>
</evidence>
<reference evidence="3" key="1">
    <citation type="journal article" date="2021" name="Nat. Commun.">
        <title>Genetic determinants of endophytism in the Arabidopsis root mycobiome.</title>
        <authorList>
            <person name="Mesny F."/>
            <person name="Miyauchi S."/>
            <person name="Thiergart T."/>
            <person name="Pickel B."/>
            <person name="Atanasova L."/>
            <person name="Karlsson M."/>
            <person name="Huettel B."/>
            <person name="Barry K.W."/>
            <person name="Haridas S."/>
            <person name="Chen C."/>
            <person name="Bauer D."/>
            <person name="Andreopoulos W."/>
            <person name="Pangilinan J."/>
            <person name="LaButti K."/>
            <person name="Riley R."/>
            <person name="Lipzen A."/>
            <person name="Clum A."/>
            <person name="Drula E."/>
            <person name="Henrissat B."/>
            <person name="Kohler A."/>
            <person name="Grigoriev I.V."/>
            <person name="Martin F.M."/>
            <person name="Hacquard S."/>
        </authorList>
    </citation>
    <scope>NUCLEOTIDE SEQUENCE</scope>
    <source>
        <strain evidence="3">FSSC 5 MPI-SDFR-AT-0091</strain>
    </source>
</reference>
<accession>A0A9P9G7H3</accession>
<gene>
    <name evidence="3" type="ORF">B0J15DRAFT_554600</name>
</gene>
<dbReference type="OrthoDB" id="5319191at2759"/>
<evidence type="ECO:0000256" key="1">
    <source>
        <dbReference type="SAM" id="MobiDB-lite"/>
    </source>
</evidence>
<dbReference type="Proteomes" id="UP000736672">
    <property type="component" value="Unassembled WGS sequence"/>
</dbReference>
<name>A0A9P9G7H3_FUSSL</name>
<feature type="region of interest" description="Disordered" evidence="1">
    <location>
        <begin position="119"/>
        <end position="163"/>
    </location>
</feature>